<organism evidence="1 2">
    <name type="scientific">Bacillus suaedaesalsae</name>
    <dbReference type="NCBI Taxonomy" id="2810349"/>
    <lineage>
        <taxon>Bacteria</taxon>
        <taxon>Bacillati</taxon>
        <taxon>Bacillota</taxon>
        <taxon>Bacilli</taxon>
        <taxon>Bacillales</taxon>
        <taxon>Bacillaceae</taxon>
        <taxon>Bacillus</taxon>
    </lineage>
</organism>
<protein>
    <submittedName>
        <fullName evidence="1">Uncharacterized protein</fullName>
    </submittedName>
</protein>
<sequence>MKLKVDVVKQDILIDRGENRFYLVNCAALSFHKSLIGISELKALESSNSYAPYTGGLRISRAMSAYYSVYHLFVSMILLDEEYDLKVKTNKKEKKEIVDGYLDIRVSTSDLNNELETPEAWNNASKLEQDIATRITHTQVKDYCVYLRKKIQGEILNPPFGVLYEYFVKVLEDPKTSVKGLYEKICYIRDRVLYRPSYVIGEESNFIHTSAYIKSEIDNLPRADELYNVVVETYKQMLYSVGDSKIFREFFRCLWMERINELEENVRVLGYTNEDIEKYRTKFISLEEHLSFSTYITHLMEIVDRERLSHDYDMFWEPLLKITP</sequence>
<dbReference type="EMBL" id="JAFELM010000021">
    <property type="protein sequence ID" value="MBM6617297.1"/>
    <property type="molecule type" value="Genomic_DNA"/>
</dbReference>
<dbReference type="RefSeq" id="WP_204202675.1">
    <property type="nucleotide sequence ID" value="NZ_JAFELM010000021.1"/>
</dbReference>
<accession>A0ABS2DFQ0</accession>
<name>A0ABS2DFQ0_9BACI</name>
<proteinExistence type="predicted"/>
<keyword evidence="2" id="KW-1185">Reference proteome</keyword>
<dbReference type="Proteomes" id="UP001518925">
    <property type="component" value="Unassembled WGS sequence"/>
</dbReference>
<evidence type="ECO:0000313" key="2">
    <source>
        <dbReference type="Proteomes" id="UP001518925"/>
    </source>
</evidence>
<comment type="caution">
    <text evidence="1">The sequence shown here is derived from an EMBL/GenBank/DDBJ whole genome shotgun (WGS) entry which is preliminary data.</text>
</comment>
<gene>
    <name evidence="1" type="ORF">JR050_06360</name>
</gene>
<reference evidence="1 2" key="1">
    <citation type="submission" date="2021-02" db="EMBL/GenBank/DDBJ databases">
        <title>Bacillus sp. RD4P76, an endophyte from a halophyte.</title>
        <authorList>
            <person name="Sun J.-Q."/>
        </authorList>
    </citation>
    <scope>NUCLEOTIDE SEQUENCE [LARGE SCALE GENOMIC DNA]</scope>
    <source>
        <strain evidence="1 2">RD4P76</strain>
    </source>
</reference>
<evidence type="ECO:0000313" key="1">
    <source>
        <dbReference type="EMBL" id="MBM6617297.1"/>
    </source>
</evidence>